<comment type="caution">
    <text evidence="2">The sequence shown here is derived from an EMBL/GenBank/DDBJ whole genome shotgun (WGS) entry which is preliminary data.</text>
</comment>
<organism evidence="2 3">
    <name type="scientific">Colletotrichum chrysophilum</name>
    <dbReference type="NCBI Taxonomy" id="1836956"/>
    <lineage>
        <taxon>Eukaryota</taxon>
        <taxon>Fungi</taxon>
        <taxon>Dikarya</taxon>
        <taxon>Ascomycota</taxon>
        <taxon>Pezizomycotina</taxon>
        <taxon>Sordariomycetes</taxon>
        <taxon>Hypocreomycetidae</taxon>
        <taxon>Glomerellales</taxon>
        <taxon>Glomerellaceae</taxon>
        <taxon>Colletotrichum</taxon>
        <taxon>Colletotrichum gloeosporioides species complex</taxon>
    </lineage>
</organism>
<feature type="transmembrane region" description="Helical" evidence="1">
    <location>
        <begin position="48"/>
        <end position="67"/>
    </location>
</feature>
<evidence type="ECO:0000313" key="2">
    <source>
        <dbReference type="EMBL" id="KAK1852588.1"/>
    </source>
</evidence>
<protein>
    <submittedName>
        <fullName evidence="2">Uncharacterized protein</fullName>
    </submittedName>
</protein>
<gene>
    <name evidence="2" type="ORF">CCHR01_04742</name>
</gene>
<reference evidence="2" key="1">
    <citation type="submission" date="2023-01" db="EMBL/GenBank/DDBJ databases">
        <title>Colletotrichum chrysophilum M932 genome sequence.</title>
        <authorList>
            <person name="Baroncelli R."/>
        </authorList>
    </citation>
    <scope>NUCLEOTIDE SEQUENCE</scope>
    <source>
        <strain evidence="2">M932</strain>
    </source>
</reference>
<dbReference type="EMBL" id="JAQOWY010000071">
    <property type="protein sequence ID" value="KAK1852588.1"/>
    <property type="molecule type" value="Genomic_DNA"/>
</dbReference>
<keyword evidence="1" id="KW-0472">Membrane</keyword>
<sequence length="159" mass="18229">MTDKLFSTYNYENHRNYAAKMTKIKQRNTQAKPRYHDQGTMTEPPYPYVRLNVCRTVAIVAWTIWLLHAMHDQFRGSLSDFLFIPAGVCSVLFFILGTQLPGDIDTDNLFIQSLWAVMGSWIEDLLVTCLDVVMLRRLGLDSCDTTPRQGRHQGAALDE</sequence>
<dbReference type="Proteomes" id="UP001243330">
    <property type="component" value="Unassembled WGS sequence"/>
</dbReference>
<accession>A0AAD9ELD4</accession>
<name>A0AAD9ELD4_9PEZI</name>
<dbReference type="AlphaFoldDB" id="A0AAD9ELD4"/>
<keyword evidence="3" id="KW-1185">Reference proteome</keyword>
<keyword evidence="1" id="KW-0812">Transmembrane</keyword>
<feature type="transmembrane region" description="Helical" evidence="1">
    <location>
        <begin position="79"/>
        <end position="97"/>
    </location>
</feature>
<keyword evidence="1" id="KW-1133">Transmembrane helix</keyword>
<proteinExistence type="predicted"/>
<evidence type="ECO:0000313" key="3">
    <source>
        <dbReference type="Proteomes" id="UP001243330"/>
    </source>
</evidence>
<evidence type="ECO:0000256" key="1">
    <source>
        <dbReference type="SAM" id="Phobius"/>
    </source>
</evidence>